<name>A0ABV3G247_9NOCA</name>
<sequence>MLAAAATYAVGHDRPTDAGATEFATTSPAVIATPAVTALAMSPDGRRIYLGGRTPPTVTVIDTASNTVTALIGVPQKPNGLAVSPDGAYVYVVSNNALSVITTASNTLTGVTIADYDSTLEAVAVSHDGTHLYIADGLRATVTIRDARTRAATATTPLGTGYDIVDAIALTGDGRRFFAVMPRQIAMLDAATATVTTRTAFEGPDSTIVVGADGRFVYAMGKPSSKVHVFDGSTGASVAVVQLNGIGNGLAISPSGRYMFVAIQPTSRDGSSGDIAVIDTTTRTVVGNLQPGLKVEHLAVTPDGHRLYAAPSEHDGGGVAVMDVRRYL</sequence>
<dbReference type="PANTHER" id="PTHR47197">
    <property type="entry name" value="PROTEIN NIRF"/>
    <property type="match status" value="1"/>
</dbReference>
<dbReference type="PANTHER" id="PTHR47197:SF3">
    <property type="entry name" value="DIHYDRO-HEME D1 DEHYDROGENASE"/>
    <property type="match status" value="1"/>
</dbReference>
<dbReference type="InterPro" id="IPR011045">
    <property type="entry name" value="N2O_reductase_N"/>
</dbReference>
<proteinExistence type="predicted"/>
<keyword evidence="2" id="KW-1185">Reference proteome</keyword>
<dbReference type="Proteomes" id="UP001551695">
    <property type="component" value="Unassembled WGS sequence"/>
</dbReference>
<protein>
    <recommendedName>
        <fullName evidence="3">YncE family protein</fullName>
    </recommendedName>
</protein>
<reference evidence="1 2" key="1">
    <citation type="submission" date="2024-06" db="EMBL/GenBank/DDBJ databases">
        <title>The Natural Products Discovery Center: Release of the First 8490 Sequenced Strains for Exploring Actinobacteria Biosynthetic Diversity.</title>
        <authorList>
            <person name="Kalkreuter E."/>
            <person name="Kautsar S.A."/>
            <person name="Yang D."/>
            <person name="Bader C.D."/>
            <person name="Teijaro C.N."/>
            <person name="Fluegel L."/>
            <person name="Davis C.M."/>
            <person name="Simpson J.R."/>
            <person name="Lauterbach L."/>
            <person name="Steele A.D."/>
            <person name="Gui C."/>
            <person name="Meng S."/>
            <person name="Li G."/>
            <person name="Viehrig K."/>
            <person name="Ye F."/>
            <person name="Su P."/>
            <person name="Kiefer A.F."/>
            <person name="Nichols A."/>
            <person name="Cepeda A.J."/>
            <person name="Yan W."/>
            <person name="Fan B."/>
            <person name="Jiang Y."/>
            <person name="Adhikari A."/>
            <person name="Zheng C.-J."/>
            <person name="Schuster L."/>
            <person name="Cowan T.M."/>
            <person name="Smanski M.J."/>
            <person name="Chevrette M.G."/>
            <person name="De Carvalho L.P.S."/>
            <person name="Shen B."/>
        </authorList>
    </citation>
    <scope>NUCLEOTIDE SEQUENCE [LARGE SCALE GENOMIC DNA]</scope>
    <source>
        <strain evidence="1 2">NPDC050403</strain>
    </source>
</reference>
<dbReference type="InterPro" id="IPR051200">
    <property type="entry name" value="Host-pathogen_enzymatic-act"/>
</dbReference>
<comment type="caution">
    <text evidence="1">The sequence shown here is derived from an EMBL/GenBank/DDBJ whole genome shotgun (WGS) entry which is preliminary data.</text>
</comment>
<dbReference type="InterPro" id="IPR015943">
    <property type="entry name" value="WD40/YVTN_repeat-like_dom_sf"/>
</dbReference>
<evidence type="ECO:0000313" key="1">
    <source>
        <dbReference type="EMBL" id="MEV0711749.1"/>
    </source>
</evidence>
<dbReference type="RefSeq" id="WP_357788407.1">
    <property type="nucleotide sequence ID" value="NZ_JBFAKC010000017.1"/>
</dbReference>
<dbReference type="SUPFAM" id="SSF50974">
    <property type="entry name" value="Nitrous oxide reductase, N-terminal domain"/>
    <property type="match status" value="1"/>
</dbReference>
<dbReference type="EMBL" id="JBFAKC010000017">
    <property type="protein sequence ID" value="MEV0711749.1"/>
    <property type="molecule type" value="Genomic_DNA"/>
</dbReference>
<evidence type="ECO:0000313" key="2">
    <source>
        <dbReference type="Proteomes" id="UP001551695"/>
    </source>
</evidence>
<evidence type="ECO:0008006" key="3">
    <source>
        <dbReference type="Google" id="ProtNLM"/>
    </source>
</evidence>
<dbReference type="Gene3D" id="2.130.10.10">
    <property type="entry name" value="YVTN repeat-like/Quinoprotein amine dehydrogenase"/>
    <property type="match status" value="2"/>
</dbReference>
<gene>
    <name evidence="1" type="ORF">AB0I48_29745</name>
</gene>
<dbReference type="InterPro" id="IPR011964">
    <property type="entry name" value="YVTN_b-propeller_repeat"/>
</dbReference>
<accession>A0ABV3G247</accession>
<organism evidence="1 2">
    <name type="scientific">Nocardia aurea</name>
    <dbReference type="NCBI Taxonomy" id="2144174"/>
    <lineage>
        <taxon>Bacteria</taxon>
        <taxon>Bacillati</taxon>
        <taxon>Actinomycetota</taxon>
        <taxon>Actinomycetes</taxon>
        <taxon>Mycobacteriales</taxon>
        <taxon>Nocardiaceae</taxon>
        <taxon>Nocardia</taxon>
    </lineage>
</organism>
<dbReference type="NCBIfam" id="TIGR02276">
    <property type="entry name" value="beta_rpt_yvtn"/>
    <property type="match status" value="1"/>
</dbReference>